<dbReference type="Gene3D" id="2.30.40.10">
    <property type="entry name" value="Urease, subunit C, domain 1"/>
    <property type="match status" value="1"/>
</dbReference>
<name>A0A8J2U1H9_9GAMM</name>
<dbReference type="InterPro" id="IPR057744">
    <property type="entry name" value="OTAase-like"/>
</dbReference>
<dbReference type="Gene3D" id="3.20.20.140">
    <property type="entry name" value="Metal-dependent hydrolases"/>
    <property type="match status" value="1"/>
</dbReference>
<sequence>MVLALLTNVALADNYLIHAGTLIDGTGDRPQQEVSIRIEGNRISAVERGYLSPTDDEQLLDLKNKTVLPGLMDMHTHLSGIISPSFYREQFVMNPPDYAYRSVGYAKDTLMAGFTTVRDLGDFSPGLTTSLRDAINKGWVVGPRVYTAGKSIATTGGHADPTNGRNFALQGDPGPKQGVINGPDDAYKAIRQHYKNGVDVIKLTVTGGVLSLAKSGENPQFTDAELEAIMAAAKDYNFVVAVHAHGAEGMKRAIRAGVDSVEHGTYMDKEAMKLMRKHGTWYVPTITAGKWVADKAAIDGYYPAIVQPKAAAVGPQIQQTFAKAYRNKIKIAYGTDAGVFPHGLNAREFSYMVEAGMPAMAAIESATLNAAKLLRIDDQLGSVEAGKLADLVAVDGNPLEQIKILENISFVMKDGVVYKSEGLE</sequence>
<dbReference type="InterPro" id="IPR011059">
    <property type="entry name" value="Metal-dep_hydrolase_composite"/>
</dbReference>
<dbReference type="EMBL" id="BMDX01000001">
    <property type="protein sequence ID" value="GGA63035.1"/>
    <property type="molecule type" value="Genomic_DNA"/>
</dbReference>
<dbReference type="CDD" id="cd01299">
    <property type="entry name" value="Met_dep_hydrolase_A"/>
    <property type="match status" value="1"/>
</dbReference>
<keyword evidence="3" id="KW-1185">Reference proteome</keyword>
<dbReference type="InterPro" id="IPR032466">
    <property type="entry name" value="Metal_Hydrolase"/>
</dbReference>
<dbReference type="Proteomes" id="UP000619743">
    <property type="component" value="Unassembled WGS sequence"/>
</dbReference>
<dbReference type="SUPFAM" id="SSF51556">
    <property type="entry name" value="Metallo-dependent hydrolases"/>
    <property type="match status" value="1"/>
</dbReference>
<dbReference type="PANTHER" id="PTHR43135">
    <property type="entry name" value="ALPHA-D-RIBOSE 1-METHYLPHOSPHONATE 5-TRIPHOSPHATE DIPHOSPHATASE"/>
    <property type="match status" value="1"/>
</dbReference>
<evidence type="ECO:0000313" key="2">
    <source>
        <dbReference type="EMBL" id="GGA63035.1"/>
    </source>
</evidence>
<feature type="domain" description="Amidohydrolase-related" evidence="1">
    <location>
        <begin position="66"/>
        <end position="416"/>
    </location>
</feature>
<proteinExistence type="predicted"/>
<dbReference type="InterPro" id="IPR051781">
    <property type="entry name" value="Metallo-dep_Hydrolase"/>
</dbReference>
<dbReference type="AlphaFoldDB" id="A0A8J2U1H9"/>
<organism evidence="2 3">
    <name type="scientific">Neiella marina</name>
    <dbReference type="NCBI Taxonomy" id="508461"/>
    <lineage>
        <taxon>Bacteria</taxon>
        <taxon>Pseudomonadati</taxon>
        <taxon>Pseudomonadota</taxon>
        <taxon>Gammaproteobacteria</taxon>
        <taxon>Alteromonadales</taxon>
        <taxon>Echinimonadaceae</taxon>
        <taxon>Neiella</taxon>
    </lineage>
</organism>
<dbReference type="SUPFAM" id="SSF51338">
    <property type="entry name" value="Composite domain of metallo-dependent hydrolases"/>
    <property type="match status" value="1"/>
</dbReference>
<reference evidence="3" key="1">
    <citation type="journal article" date="2019" name="Int. J. Syst. Evol. Microbiol.">
        <title>The Global Catalogue of Microorganisms (GCM) 10K type strain sequencing project: providing services to taxonomists for standard genome sequencing and annotation.</title>
        <authorList>
            <consortium name="The Broad Institute Genomics Platform"/>
            <consortium name="The Broad Institute Genome Sequencing Center for Infectious Disease"/>
            <person name="Wu L."/>
            <person name="Ma J."/>
        </authorList>
    </citation>
    <scope>NUCLEOTIDE SEQUENCE [LARGE SCALE GENOMIC DNA]</scope>
    <source>
        <strain evidence="3">CGMCC 1.10130</strain>
    </source>
</reference>
<protein>
    <submittedName>
        <fullName evidence="2">Xaa-Pro dipeptidase</fullName>
    </submittedName>
</protein>
<evidence type="ECO:0000259" key="1">
    <source>
        <dbReference type="Pfam" id="PF01979"/>
    </source>
</evidence>
<gene>
    <name evidence="2" type="ORF">GCM10011369_00410</name>
</gene>
<accession>A0A8J2U1H9</accession>
<dbReference type="GO" id="GO:0016810">
    <property type="term" value="F:hydrolase activity, acting on carbon-nitrogen (but not peptide) bonds"/>
    <property type="evidence" value="ECO:0007669"/>
    <property type="project" value="InterPro"/>
</dbReference>
<dbReference type="PANTHER" id="PTHR43135:SF3">
    <property type="entry name" value="ALPHA-D-RIBOSE 1-METHYLPHOSPHONATE 5-TRIPHOSPHATE DIPHOSPHATASE"/>
    <property type="match status" value="1"/>
</dbReference>
<dbReference type="Pfam" id="PF01979">
    <property type="entry name" value="Amidohydro_1"/>
    <property type="match status" value="1"/>
</dbReference>
<comment type="caution">
    <text evidence="2">The sequence shown here is derived from an EMBL/GenBank/DDBJ whole genome shotgun (WGS) entry which is preliminary data.</text>
</comment>
<evidence type="ECO:0000313" key="3">
    <source>
        <dbReference type="Proteomes" id="UP000619743"/>
    </source>
</evidence>
<dbReference type="InterPro" id="IPR006680">
    <property type="entry name" value="Amidohydro-rel"/>
</dbReference>